<gene>
    <name evidence="1" type="ORF">CURHAP_LOCUS15359</name>
</gene>
<evidence type="ECO:0000313" key="1">
    <source>
        <dbReference type="EMBL" id="CAB4269640.1"/>
    </source>
</evidence>
<name>A0A6J5TZW1_PRUAR</name>
<sequence length="69" mass="7496">MLLERGLTNLGQVWVWGGMGVLRNVFRGARQWCGRGWVGWGCCRSKKSNGTEGDFDTEMVDCGLGAGDG</sequence>
<evidence type="ECO:0000313" key="2">
    <source>
        <dbReference type="Proteomes" id="UP000507222"/>
    </source>
</evidence>
<dbReference type="Proteomes" id="UP000507222">
    <property type="component" value="Unassembled WGS sequence"/>
</dbReference>
<organism evidence="1 2">
    <name type="scientific">Prunus armeniaca</name>
    <name type="common">Apricot</name>
    <name type="synonym">Armeniaca vulgaris</name>
    <dbReference type="NCBI Taxonomy" id="36596"/>
    <lineage>
        <taxon>Eukaryota</taxon>
        <taxon>Viridiplantae</taxon>
        <taxon>Streptophyta</taxon>
        <taxon>Embryophyta</taxon>
        <taxon>Tracheophyta</taxon>
        <taxon>Spermatophyta</taxon>
        <taxon>Magnoliopsida</taxon>
        <taxon>eudicotyledons</taxon>
        <taxon>Gunneridae</taxon>
        <taxon>Pentapetalae</taxon>
        <taxon>rosids</taxon>
        <taxon>fabids</taxon>
        <taxon>Rosales</taxon>
        <taxon>Rosaceae</taxon>
        <taxon>Amygdaloideae</taxon>
        <taxon>Amygdaleae</taxon>
        <taxon>Prunus</taxon>
    </lineage>
</organism>
<dbReference type="AlphaFoldDB" id="A0A6J5TZW1"/>
<accession>A0A6J5TZW1</accession>
<protein>
    <submittedName>
        <fullName evidence="1">Uncharacterized protein</fullName>
    </submittedName>
</protein>
<proteinExistence type="predicted"/>
<reference evidence="1 2" key="1">
    <citation type="submission" date="2020-05" db="EMBL/GenBank/DDBJ databases">
        <authorList>
            <person name="Campoy J."/>
            <person name="Schneeberger K."/>
            <person name="Spophaly S."/>
        </authorList>
    </citation>
    <scope>NUCLEOTIDE SEQUENCE [LARGE SCALE GENOMIC DNA]</scope>
    <source>
        <strain evidence="1">PruArmRojPasFocal</strain>
    </source>
</reference>
<dbReference type="EMBL" id="CAEKDK010000002">
    <property type="protein sequence ID" value="CAB4269640.1"/>
    <property type="molecule type" value="Genomic_DNA"/>
</dbReference>